<dbReference type="RefSeq" id="WP_138676784.1">
    <property type="nucleotide sequence ID" value="NZ_PNBW01000122.1"/>
</dbReference>
<evidence type="ECO:0000256" key="3">
    <source>
        <dbReference type="ARBA" id="ARBA00023163"/>
    </source>
</evidence>
<keyword evidence="3" id="KW-0804">Transcription</keyword>
<dbReference type="SUPFAM" id="SSF48498">
    <property type="entry name" value="Tetracyclin repressor-like, C-terminal domain"/>
    <property type="match status" value="1"/>
</dbReference>
<feature type="domain" description="HTH tetR-type" evidence="5">
    <location>
        <begin position="5"/>
        <end position="65"/>
    </location>
</feature>
<name>A0ABY2VSY3_9GAMM</name>
<dbReference type="Pfam" id="PF00440">
    <property type="entry name" value="TetR_N"/>
    <property type="match status" value="1"/>
</dbReference>
<evidence type="ECO:0000256" key="4">
    <source>
        <dbReference type="PROSITE-ProRule" id="PRU00335"/>
    </source>
</evidence>
<dbReference type="InterPro" id="IPR001647">
    <property type="entry name" value="HTH_TetR"/>
</dbReference>
<dbReference type="Pfam" id="PF16925">
    <property type="entry name" value="TetR_C_13"/>
    <property type="match status" value="1"/>
</dbReference>
<dbReference type="InterPro" id="IPR011075">
    <property type="entry name" value="TetR_C"/>
</dbReference>
<dbReference type="InterPro" id="IPR036271">
    <property type="entry name" value="Tet_transcr_reg_TetR-rel_C_sf"/>
</dbReference>
<evidence type="ECO:0000313" key="6">
    <source>
        <dbReference type="EMBL" id="TMO70836.1"/>
    </source>
</evidence>
<reference evidence="7" key="1">
    <citation type="submission" date="2019-06" db="EMBL/GenBank/DDBJ databases">
        <title>Co-occurence of chitin degradation, pigmentation and bioactivity in marine Pseudoalteromonas.</title>
        <authorList>
            <person name="Sonnenschein E.C."/>
            <person name="Bech P.K."/>
        </authorList>
    </citation>
    <scope>NUCLEOTIDE SEQUENCE [LARGE SCALE GENOMIC DNA]</scope>
    <source>
        <strain evidence="7">S3895</strain>
    </source>
</reference>
<organism evidence="6 7">
    <name type="scientific">Pseudoalteromonas aurantia</name>
    <dbReference type="NCBI Taxonomy" id="43654"/>
    <lineage>
        <taxon>Bacteria</taxon>
        <taxon>Pseudomonadati</taxon>
        <taxon>Pseudomonadota</taxon>
        <taxon>Gammaproteobacteria</taxon>
        <taxon>Alteromonadales</taxon>
        <taxon>Pseudoalteromonadaceae</taxon>
        <taxon>Pseudoalteromonas</taxon>
    </lineage>
</organism>
<evidence type="ECO:0000259" key="5">
    <source>
        <dbReference type="PROSITE" id="PS50977"/>
    </source>
</evidence>
<dbReference type="Gene3D" id="1.10.10.60">
    <property type="entry name" value="Homeodomain-like"/>
    <property type="match status" value="1"/>
</dbReference>
<keyword evidence="1" id="KW-0805">Transcription regulation</keyword>
<dbReference type="PANTHER" id="PTHR47506">
    <property type="entry name" value="TRANSCRIPTIONAL REGULATORY PROTEIN"/>
    <property type="match status" value="1"/>
</dbReference>
<dbReference type="EMBL" id="PNBW01000122">
    <property type="protein sequence ID" value="TMO70836.1"/>
    <property type="molecule type" value="Genomic_DNA"/>
</dbReference>
<dbReference type="InterPro" id="IPR009057">
    <property type="entry name" value="Homeodomain-like_sf"/>
</dbReference>
<dbReference type="SUPFAM" id="SSF46689">
    <property type="entry name" value="Homeodomain-like"/>
    <property type="match status" value="1"/>
</dbReference>
<protein>
    <submittedName>
        <fullName evidence="6">TetR/AcrR family transcriptional regulator</fullName>
    </submittedName>
</protein>
<feature type="DNA-binding region" description="H-T-H motif" evidence="4">
    <location>
        <begin position="28"/>
        <end position="47"/>
    </location>
</feature>
<dbReference type="Gene3D" id="1.10.357.10">
    <property type="entry name" value="Tetracycline Repressor, domain 2"/>
    <property type="match status" value="1"/>
</dbReference>
<dbReference type="PROSITE" id="PS50977">
    <property type="entry name" value="HTH_TETR_2"/>
    <property type="match status" value="1"/>
</dbReference>
<dbReference type="Proteomes" id="UP000307164">
    <property type="component" value="Unassembled WGS sequence"/>
</dbReference>
<keyword evidence="7" id="KW-1185">Reference proteome</keyword>
<keyword evidence="2 4" id="KW-0238">DNA-binding</keyword>
<comment type="caution">
    <text evidence="6">The sequence shown here is derived from an EMBL/GenBank/DDBJ whole genome shotgun (WGS) entry which is preliminary data.</text>
</comment>
<dbReference type="PANTHER" id="PTHR47506:SF6">
    <property type="entry name" value="HTH-TYPE TRANSCRIPTIONAL REPRESSOR NEMR"/>
    <property type="match status" value="1"/>
</dbReference>
<accession>A0ABY2VSY3</accession>
<proteinExistence type="predicted"/>
<gene>
    <name evidence="6" type="ORF">CWC20_19125</name>
</gene>
<evidence type="ECO:0000313" key="7">
    <source>
        <dbReference type="Proteomes" id="UP000307164"/>
    </source>
</evidence>
<sequence length="197" mass="22933">MRKGKQTRQQILETALNIATGSSLNDLTIGSLAAATEMSKSGLFAHFKSKENLQLAVLEYAHKVFRERVIEPQSNNEDPFDRLLKTVELWLEWYGQQAQSCIYISATTEFDDQPGPVRDKLKRDLTLLLSFLENLVTQTIEKGDLKHDTDAKHFVFEFYSLYLGSQQMKWVDFEDSDQTHFWRAFDNLINRYRKDKS</sequence>
<evidence type="ECO:0000256" key="1">
    <source>
        <dbReference type="ARBA" id="ARBA00023015"/>
    </source>
</evidence>
<evidence type="ECO:0000256" key="2">
    <source>
        <dbReference type="ARBA" id="ARBA00023125"/>
    </source>
</evidence>